<dbReference type="Pfam" id="PF12697">
    <property type="entry name" value="Abhydrolase_6"/>
    <property type="match status" value="1"/>
</dbReference>
<evidence type="ECO:0000313" key="5">
    <source>
        <dbReference type="Proteomes" id="UP001140562"/>
    </source>
</evidence>
<dbReference type="InterPro" id="IPR000073">
    <property type="entry name" value="AB_hydrolase_1"/>
</dbReference>
<keyword evidence="1" id="KW-0378">Hydrolase</keyword>
<evidence type="ECO:0000313" key="4">
    <source>
        <dbReference type="EMBL" id="KAJ4338163.1"/>
    </source>
</evidence>
<dbReference type="Proteomes" id="UP001140562">
    <property type="component" value="Unassembled WGS sequence"/>
</dbReference>
<accession>A0A9W8X1F2</accession>
<proteinExistence type="inferred from homology"/>
<evidence type="ECO:0000256" key="1">
    <source>
        <dbReference type="ARBA" id="ARBA00022801"/>
    </source>
</evidence>
<dbReference type="GO" id="GO:0016787">
    <property type="term" value="F:hydrolase activity"/>
    <property type="evidence" value="ECO:0007669"/>
    <property type="project" value="UniProtKB-KW"/>
</dbReference>
<protein>
    <recommendedName>
        <fullName evidence="3">AB hydrolase-1 domain-containing protein</fullName>
    </recommendedName>
</protein>
<evidence type="ECO:0000256" key="2">
    <source>
        <dbReference type="ARBA" id="ARBA00038334"/>
    </source>
</evidence>
<organism evidence="4 5">
    <name type="scientific">Didymella glomerata</name>
    <dbReference type="NCBI Taxonomy" id="749621"/>
    <lineage>
        <taxon>Eukaryota</taxon>
        <taxon>Fungi</taxon>
        <taxon>Dikarya</taxon>
        <taxon>Ascomycota</taxon>
        <taxon>Pezizomycotina</taxon>
        <taxon>Dothideomycetes</taxon>
        <taxon>Pleosporomycetidae</taxon>
        <taxon>Pleosporales</taxon>
        <taxon>Pleosporineae</taxon>
        <taxon>Didymellaceae</taxon>
        <taxon>Didymella</taxon>
    </lineage>
</organism>
<name>A0A9W8X1F2_9PLEO</name>
<feature type="domain" description="AB hydrolase-1" evidence="3">
    <location>
        <begin position="46"/>
        <end position="322"/>
    </location>
</feature>
<reference evidence="4" key="1">
    <citation type="submission" date="2022-10" db="EMBL/GenBank/DDBJ databases">
        <title>Tapping the CABI collections for fungal endophytes: first genome assemblies for Collariella, Neodidymelliopsis, Ascochyta clinopodiicola, Didymella pomorum, Didymosphaeria variabile, Neocosmospora piperis and Neocucurbitaria cava.</title>
        <authorList>
            <person name="Hill R."/>
        </authorList>
    </citation>
    <scope>NUCLEOTIDE SEQUENCE</scope>
    <source>
        <strain evidence="4">IMI 360193</strain>
    </source>
</reference>
<dbReference type="EMBL" id="JAPEUV010000032">
    <property type="protein sequence ID" value="KAJ4338163.1"/>
    <property type="molecule type" value="Genomic_DNA"/>
</dbReference>
<dbReference type="SUPFAM" id="SSF53474">
    <property type="entry name" value="alpha/beta-Hydrolases"/>
    <property type="match status" value="1"/>
</dbReference>
<sequence>MAATSAHKIQDEKFNSLGFSKAIVNKEQVCCYSRALGTVSERNPVLILVHGYPQSSYMWRHLIPLLPEDAPVFAPDLPGYGASAAIEKHDKLTVGNAIMSALRTEMKRTSSKPLAGDIPVVLIGHDRGARVSHRLAVSGAPGFDIKAVCLIDIVPTSTQWQHFSSPATAAKHITGYFHWPLLAHVDLATRMIKAFGPAAFLEEMLKGWSGSNAAGQKAFRADDAPRLYGEFFEQESVIKASCEDYQHGATTDVEAQEKDQQEGRKIKVPLFLLYSADSIGSRYQFPDVWRDWVDEGVDIQHYGLGDGIGHFGAEEAPEESARVLGKWLEGLKALAPPR</sequence>
<dbReference type="AlphaFoldDB" id="A0A9W8X1F2"/>
<dbReference type="Gene3D" id="3.40.50.1820">
    <property type="entry name" value="alpha/beta hydrolase"/>
    <property type="match status" value="1"/>
</dbReference>
<dbReference type="OrthoDB" id="408373at2759"/>
<gene>
    <name evidence="4" type="ORF">N0V87_004139</name>
</gene>
<dbReference type="InterPro" id="IPR029058">
    <property type="entry name" value="AB_hydrolase_fold"/>
</dbReference>
<dbReference type="InterPro" id="IPR000639">
    <property type="entry name" value="Epox_hydrolase-like"/>
</dbReference>
<keyword evidence="5" id="KW-1185">Reference proteome</keyword>
<comment type="similarity">
    <text evidence="2">Belongs to the AB hydrolase superfamily. Epoxide hydrolase family.</text>
</comment>
<comment type="caution">
    <text evidence="4">The sequence shown here is derived from an EMBL/GenBank/DDBJ whole genome shotgun (WGS) entry which is preliminary data.</text>
</comment>
<dbReference type="PANTHER" id="PTHR43329">
    <property type="entry name" value="EPOXIDE HYDROLASE"/>
    <property type="match status" value="1"/>
</dbReference>
<evidence type="ECO:0000259" key="3">
    <source>
        <dbReference type="Pfam" id="PF12697"/>
    </source>
</evidence>
<dbReference type="PRINTS" id="PR00412">
    <property type="entry name" value="EPOXHYDRLASE"/>
</dbReference>